<dbReference type="Proteomes" id="UP001291623">
    <property type="component" value="Unassembled WGS sequence"/>
</dbReference>
<dbReference type="EMBL" id="JAVYJV010000020">
    <property type="protein sequence ID" value="KAK4343269.1"/>
    <property type="molecule type" value="Genomic_DNA"/>
</dbReference>
<evidence type="ECO:0000313" key="1">
    <source>
        <dbReference type="EMBL" id="KAK4343269.1"/>
    </source>
</evidence>
<accession>A0AAE1UZR4</accession>
<reference evidence="1" key="1">
    <citation type="submission" date="2023-12" db="EMBL/GenBank/DDBJ databases">
        <title>Genome assembly of Anisodus tanguticus.</title>
        <authorList>
            <person name="Wang Y.-J."/>
        </authorList>
    </citation>
    <scope>NUCLEOTIDE SEQUENCE</scope>
    <source>
        <strain evidence="1">KB-2021</strain>
        <tissue evidence="1">Leaf</tissue>
    </source>
</reference>
<keyword evidence="2" id="KW-1185">Reference proteome</keyword>
<protein>
    <submittedName>
        <fullName evidence="1">Uncharacterized protein</fullName>
    </submittedName>
</protein>
<dbReference type="AlphaFoldDB" id="A0AAE1UZR4"/>
<gene>
    <name evidence="1" type="ORF">RND71_036363</name>
</gene>
<organism evidence="1 2">
    <name type="scientific">Anisodus tanguticus</name>
    <dbReference type="NCBI Taxonomy" id="243964"/>
    <lineage>
        <taxon>Eukaryota</taxon>
        <taxon>Viridiplantae</taxon>
        <taxon>Streptophyta</taxon>
        <taxon>Embryophyta</taxon>
        <taxon>Tracheophyta</taxon>
        <taxon>Spermatophyta</taxon>
        <taxon>Magnoliopsida</taxon>
        <taxon>eudicotyledons</taxon>
        <taxon>Gunneridae</taxon>
        <taxon>Pentapetalae</taxon>
        <taxon>asterids</taxon>
        <taxon>lamiids</taxon>
        <taxon>Solanales</taxon>
        <taxon>Solanaceae</taxon>
        <taxon>Solanoideae</taxon>
        <taxon>Hyoscyameae</taxon>
        <taxon>Anisodus</taxon>
    </lineage>
</organism>
<sequence>MALSSSLLPSFTQICASTSNEFQDPNPDRNLMETQFFILAEKDESIGEKLEIFFRVVNGMSMISSLL</sequence>
<name>A0AAE1UZR4_9SOLA</name>
<proteinExistence type="predicted"/>
<evidence type="ECO:0000313" key="2">
    <source>
        <dbReference type="Proteomes" id="UP001291623"/>
    </source>
</evidence>
<comment type="caution">
    <text evidence="1">The sequence shown here is derived from an EMBL/GenBank/DDBJ whole genome shotgun (WGS) entry which is preliminary data.</text>
</comment>